<dbReference type="OrthoDB" id="10012075at2759"/>
<protein>
    <recommendedName>
        <fullName evidence="5">Ig-like domain-containing protein</fullName>
    </recommendedName>
</protein>
<keyword evidence="2" id="KW-0677">Repeat</keyword>
<dbReference type="SMART" id="SM00408">
    <property type="entry name" value="IGc2"/>
    <property type="match status" value="2"/>
</dbReference>
<dbReference type="PANTHER" id="PTHR12231">
    <property type="entry name" value="CTX-RELATED TYPE I TRANSMEMBRANE PROTEIN"/>
    <property type="match status" value="1"/>
</dbReference>
<dbReference type="Gene3D" id="2.60.40.10">
    <property type="entry name" value="Immunoglobulins"/>
    <property type="match status" value="3"/>
</dbReference>
<dbReference type="InterPro" id="IPR036179">
    <property type="entry name" value="Ig-like_dom_sf"/>
</dbReference>
<keyword evidence="3" id="KW-1015">Disulfide bond</keyword>
<organism evidence="6 7">
    <name type="scientific">Candidula unifasciata</name>
    <dbReference type="NCBI Taxonomy" id="100452"/>
    <lineage>
        <taxon>Eukaryota</taxon>
        <taxon>Metazoa</taxon>
        <taxon>Spiralia</taxon>
        <taxon>Lophotrochozoa</taxon>
        <taxon>Mollusca</taxon>
        <taxon>Gastropoda</taxon>
        <taxon>Heterobranchia</taxon>
        <taxon>Euthyneura</taxon>
        <taxon>Panpulmonata</taxon>
        <taxon>Eupulmonata</taxon>
        <taxon>Stylommatophora</taxon>
        <taxon>Helicina</taxon>
        <taxon>Helicoidea</taxon>
        <taxon>Geomitridae</taxon>
        <taxon>Candidula</taxon>
    </lineage>
</organism>
<dbReference type="Pfam" id="PF07679">
    <property type="entry name" value="I-set"/>
    <property type="match status" value="1"/>
</dbReference>
<dbReference type="SUPFAM" id="SSF48726">
    <property type="entry name" value="Immunoglobulin"/>
    <property type="match status" value="3"/>
</dbReference>
<evidence type="ECO:0000256" key="2">
    <source>
        <dbReference type="ARBA" id="ARBA00022737"/>
    </source>
</evidence>
<keyword evidence="4" id="KW-0393">Immunoglobulin domain</keyword>
<comment type="caution">
    <text evidence="6">The sequence shown here is derived from an EMBL/GenBank/DDBJ whole genome shotgun (WGS) entry which is preliminary data.</text>
</comment>
<name>A0A8S4A222_9EUPU</name>
<evidence type="ECO:0000313" key="6">
    <source>
        <dbReference type="EMBL" id="CAG5133985.1"/>
    </source>
</evidence>
<accession>A0A8S4A222</accession>
<feature type="non-terminal residue" evidence="6">
    <location>
        <position position="1"/>
    </location>
</feature>
<dbReference type="InterPro" id="IPR007110">
    <property type="entry name" value="Ig-like_dom"/>
</dbReference>
<dbReference type="InterPro" id="IPR013783">
    <property type="entry name" value="Ig-like_fold"/>
</dbReference>
<dbReference type="InterPro" id="IPR013098">
    <property type="entry name" value="Ig_I-set"/>
</dbReference>
<gene>
    <name evidence="6" type="ORF">CUNI_LOCUS19543</name>
</gene>
<evidence type="ECO:0000256" key="1">
    <source>
        <dbReference type="ARBA" id="ARBA00022729"/>
    </source>
</evidence>
<evidence type="ECO:0000313" key="7">
    <source>
        <dbReference type="Proteomes" id="UP000678393"/>
    </source>
</evidence>
<dbReference type="PANTHER" id="PTHR12231:SF253">
    <property type="entry name" value="DPR-INTERACTING PROTEIN ETA, ISOFORM B-RELATED"/>
    <property type="match status" value="1"/>
</dbReference>
<dbReference type="PROSITE" id="PS50835">
    <property type="entry name" value="IG_LIKE"/>
    <property type="match status" value="2"/>
</dbReference>
<feature type="domain" description="Ig-like" evidence="5">
    <location>
        <begin position="164"/>
        <end position="259"/>
    </location>
</feature>
<dbReference type="InterPro" id="IPR051170">
    <property type="entry name" value="Neural/epithelial_adhesion"/>
</dbReference>
<dbReference type="Pfam" id="PF13927">
    <property type="entry name" value="Ig_3"/>
    <property type="match status" value="1"/>
</dbReference>
<keyword evidence="7" id="KW-1185">Reference proteome</keyword>
<feature type="domain" description="Ig-like" evidence="5">
    <location>
        <begin position="71"/>
        <end position="158"/>
    </location>
</feature>
<evidence type="ECO:0000256" key="3">
    <source>
        <dbReference type="ARBA" id="ARBA00023157"/>
    </source>
</evidence>
<dbReference type="GO" id="GO:0043005">
    <property type="term" value="C:neuron projection"/>
    <property type="evidence" value="ECO:0007669"/>
    <property type="project" value="TreeGrafter"/>
</dbReference>
<dbReference type="InterPro" id="IPR003598">
    <property type="entry name" value="Ig_sub2"/>
</dbReference>
<dbReference type="Proteomes" id="UP000678393">
    <property type="component" value="Unassembled WGS sequence"/>
</dbReference>
<feature type="non-terminal residue" evidence="6">
    <location>
        <position position="300"/>
    </location>
</feature>
<evidence type="ECO:0000259" key="5">
    <source>
        <dbReference type="PROSITE" id="PS50835"/>
    </source>
</evidence>
<dbReference type="InterPro" id="IPR003599">
    <property type="entry name" value="Ig_sub"/>
</dbReference>
<evidence type="ECO:0000256" key="4">
    <source>
        <dbReference type="ARBA" id="ARBA00023319"/>
    </source>
</evidence>
<dbReference type="AlphaFoldDB" id="A0A8S4A222"/>
<keyword evidence="1" id="KW-0732">Signal</keyword>
<dbReference type="EMBL" id="CAJHNH020006668">
    <property type="protein sequence ID" value="CAG5133985.1"/>
    <property type="molecule type" value="Genomic_DNA"/>
</dbReference>
<proteinExistence type="predicted"/>
<dbReference type="FunFam" id="2.60.40.10:FF:000032">
    <property type="entry name" value="palladin isoform X1"/>
    <property type="match status" value="1"/>
</dbReference>
<reference evidence="6" key="1">
    <citation type="submission" date="2021-04" db="EMBL/GenBank/DDBJ databases">
        <authorList>
            <consortium name="Molecular Ecology Group"/>
        </authorList>
    </citation>
    <scope>NUCLEOTIDE SEQUENCE</scope>
</reference>
<sequence length="300" mass="33450">VAWTDQWNTVLTLNEDRIIDDDRISISRHHDDEWNLKFEHVKYGDQGLYTCQINTTPTLHQSVMLSVVVPPRISASDNDGTVTVGEGEKATLTCNATGIPRPTVTWYRQPSVRGEPIERIGFTGEILVIHNVTRFCGGQYECLAENGVSPSVRHTTVVRVKFPPEVSLANKRMGQAVGKDTILECVVTAYPQAEAAWMFGGNKLSHSDKYKVDIYTQQDDDTKLILSLIIKDIQKEDYGTYSCMASNALGKADEKMVLVEHKERTKPPPMTTPATTTSTTTFLPHYLARTPQPGMHQGTQ</sequence>
<dbReference type="SMART" id="SM00409">
    <property type="entry name" value="IG"/>
    <property type="match status" value="3"/>
</dbReference>